<dbReference type="Gene3D" id="3.90.1570.10">
    <property type="entry name" value="tt1808, chain A"/>
    <property type="match status" value="1"/>
</dbReference>
<dbReference type="AlphaFoldDB" id="A0A1Z4JN06"/>
<dbReference type="InterPro" id="IPR011335">
    <property type="entry name" value="Restrct_endonuc-II-like"/>
</dbReference>
<dbReference type="Pfam" id="PF05685">
    <property type="entry name" value="Uma2"/>
    <property type="match status" value="1"/>
</dbReference>
<sequence>MNVPTLKRFTIEEYHRLIKLGFFQEDDRIELIRGQLIHKIQKSTAHSACNTRLTRQLIDLLEDQATIQNQSPITLANNSEPEPDLAIVQNRPDDYLSGHPRPEDILLVIEISDLSLTYDQETKLEMYAEDKIQNYWIFNLLDRVLEMYSEPYGKSDSEFGYRVKRIALPNEVVKLPQLSDLELDLSIVFPLQQNFER</sequence>
<reference evidence="2 3" key="1">
    <citation type="submission" date="2017-06" db="EMBL/GenBank/DDBJ databases">
        <title>Genome sequencing of cyanobaciteial culture collection at National Institute for Environmental Studies (NIES).</title>
        <authorList>
            <person name="Hirose Y."/>
            <person name="Shimura Y."/>
            <person name="Fujisawa T."/>
            <person name="Nakamura Y."/>
            <person name="Kawachi M."/>
        </authorList>
    </citation>
    <scope>NUCLEOTIDE SEQUENCE [LARGE SCALE GENOMIC DNA]</scope>
    <source>
        <strain evidence="2 3">NIES-2135</strain>
    </source>
</reference>
<dbReference type="EMBL" id="AP018203">
    <property type="protein sequence ID" value="BAY58007.1"/>
    <property type="molecule type" value="Genomic_DNA"/>
</dbReference>
<dbReference type="PANTHER" id="PTHR35400:SF1">
    <property type="entry name" value="SLR1083 PROTEIN"/>
    <property type="match status" value="1"/>
</dbReference>
<proteinExistence type="predicted"/>
<evidence type="ECO:0000313" key="2">
    <source>
        <dbReference type="EMBL" id="BAY58007.1"/>
    </source>
</evidence>
<dbReference type="Proteomes" id="UP000217895">
    <property type="component" value="Chromosome"/>
</dbReference>
<name>A0A1Z4JN06_LEPBY</name>
<protein>
    <recommendedName>
        <fullName evidence="1">Putative restriction endonuclease domain-containing protein</fullName>
    </recommendedName>
</protein>
<dbReference type="InterPro" id="IPR012296">
    <property type="entry name" value="Nuclease_put_TT1808"/>
</dbReference>
<organism evidence="2 3">
    <name type="scientific">Leptolyngbya boryana NIES-2135</name>
    <dbReference type="NCBI Taxonomy" id="1973484"/>
    <lineage>
        <taxon>Bacteria</taxon>
        <taxon>Bacillati</taxon>
        <taxon>Cyanobacteriota</taxon>
        <taxon>Cyanophyceae</taxon>
        <taxon>Leptolyngbyales</taxon>
        <taxon>Leptolyngbyaceae</taxon>
        <taxon>Leptolyngbya group</taxon>
        <taxon>Leptolyngbya</taxon>
    </lineage>
</organism>
<gene>
    <name evidence="2" type="ORF">NIES2135_48800</name>
</gene>
<dbReference type="PANTHER" id="PTHR35400">
    <property type="entry name" value="SLR1083 PROTEIN"/>
    <property type="match status" value="1"/>
</dbReference>
<evidence type="ECO:0000259" key="1">
    <source>
        <dbReference type="Pfam" id="PF05685"/>
    </source>
</evidence>
<keyword evidence="3" id="KW-1185">Reference proteome</keyword>
<dbReference type="CDD" id="cd06260">
    <property type="entry name" value="DUF820-like"/>
    <property type="match status" value="1"/>
</dbReference>
<dbReference type="InterPro" id="IPR008538">
    <property type="entry name" value="Uma2"/>
</dbReference>
<accession>A0A1Z4JN06</accession>
<feature type="domain" description="Putative restriction endonuclease" evidence="1">
    <location>
        <begin position="12"/>
        <end position="185"/>
    </location>
</feature>
<dbReference type="SUPFAM" id="SSF52980">
    <property type="entry name" value="Restriction endonuclease-like"/>
    <property type="match status" value="1"/>
</dbReference>
<evidence type="ECO:0000313" key="3">
    <source>
        <dbReference type="Proteomes" id="UP000217895"/>
    </source>
</evidence>